<name>A0A9D4CJG4_DREPO</name>
<dbReference type="EMBL" id="JAIWYP010000012">
    <property type="protein sequence ID" value="KAH3725603.1"/>
    <property type="molecule type" value="Genomic_DNA"/>
</dbReference>
<evidence type="ECO:0000313" key="1">
    <source>
        <dbReference type="EMBL" id="KAH3725603.1"/>
    </source>
</evidence>
<protein>
    <submittedName>
        <fullName evidence="1">Uncharacterized protein</fullName>
    </submittedName>
</protein>
<keyword evidence="2" id="KW-1185">Reference proteome</keyword>
<reference evidence="1" key="1">
    <citation type="journal article" date="2019" name="bioRxiv">
        <title>The Genome of the Zebra Mussel, Dreissena polymorpha: A Resource for Invasive Species Research.</title>
        <authorList>
            <person name="McCartney M.A."/>
            <person name="Auch B."/>
            <person name="Kono T."/>
            <person name="Mallez S."/>
            <person name="Zhang Y."/>
            <person name="Obille A."/>
            <person name="Becker A."/>
            <person name="Abrahante J.E."/>
            <person name="Garbe J."/>
            <person name="Badalamenti J.P."/>
            <person name="Herman A."/>
            <person name="Mangelson H."/>
            <person name="Liachko I."/>
            <person name="Sullivan S."/>
            <person name="Sone E.D."/>
            <person name="Koren S."/>
            <person name="Silverstein K.A.T."/>
            <person name="Beckman K.B."/>
            <person name="Gohl D.M."/>
        </authorList>
    </citation>
    <scope>NUCLEOTIDE SEQUENCE</scope>
    <source>
        <strain evidence="1">Duluth1</strain>
        <tissue evidence="1">Whole animal</tissue>
    </source>
</reference>
<accession>A0A9D4CJG4</accession>
<evidence type="ECO:0000313" key="2">
    <source>
        <dbReference type="Proteomes" id="UP000828390"/>
    </source>
</evidence>
<gene>
    <name evidence="1" type="ORF">DPMN_051449</name>
</gene>
<dbReference type="AlphaFoldDB" id="A0A9D4CJG4"/>
<comment type="caution">
    <text evidence="1">The sequence shown here is derived from an EMBL/GenBank/DDBJ whole genome shotgun (WGS) entry which is preliminary data.</text>
</comment>
<dbReference type="Proteomes" id="UP000828390">
    <property type="component" value="Unassembled WGS sequence"/>
</dbReference>
<reference evidence="1" key="2">
    <citation type="submission" date="2020-11" db="EMBL/GenBank/DDBJ databases">
        <authorList>
            <person name="McCartney M.A."/>
            <person name="Auch B."/>
            <person name="Kono T."/>
            <person name="Mallez S."/>
            <person name="Becker A."/>
            <person name="Gohl D.M."/>
            <person name="Silverstein K.A.T."/>
            <person name="Koren S."/>
            <person name="Bechman K.B."/>
            <person name="Herman A."/>
            <person name="Abrahante J.E."/>
            <person name="Garbe J."/>
        </authorList>
    </citation>
    <scope>NUCLEOTIDE SEQUENCE</scope>
    <source>
        <strain evidence="1">Duluth1</strain>
        <tissue evidence="1">Whole animal</tissue>
    </source>
</reference>
<organism evidence="1 2">
    <name type="scientific">Dreissena polymorpha</name>
    <name type="common">Zebra mussel</name>
    <name type="synonym">Mytilus polymorpha</name>
    <dbReference type="NCBI Taxonomy" id="45954"/>
    <lineage>
        <taxon>Eukaryota</taxon>
        <taxon>Metazoa</taxon>
        <taxon>Spiralia</taxon>
        <taxon>Lophotrochozoa</taxon>
        <taxon>Mollusca</taxon>
        <taxon>Bivalvia</taxon>
        <taxon>Autobranchia</taxon>
        <taxon>Heteroconchia</taxon>
        <taxon>Euheterodonta</taxon>
        <taxon>Imparidentia</taxon>
        <taxon>Neoheterodontei</taxon>
        <taxon>Myida</taxon>
        <taxon>Dreissenoidea</taxon>
        <taxon>Dreissenidae</taxon>
        <taxon>Dreissena</taxon>
    </lineage>
</organism>
<sequence length="60" mass="6026">MYSEECRGAGRTVCGEAVPGLVSPAGAAGHGLPSTVHVRASLALRKLGVIHVSVCSVVPD</sequence>
<proteinExistence type="predicted"/>